<evidence type="ECO:0000313" key="3">
    <source>
        <dbReference type="Proteomes" id="UP000023152"/>
    </source>
</evidence>
<evidence type="ECO:0000256" key="1">
    <source>
        <dbReference type="SAM" id="MobiDB-lite"/>
    </source>
</evidence>
<organism evidence="2 3">
    <name type="scientific">Reticulomyxa filosa</name>
    <dbReference type="NCBI Taxonomy" id="46433"/>
    <lineage>
        <taxon>Eukaryota</taxon>
        <taxon>Sar</taxon>
        <taxon>Rhizaria</taxon>
        <taxon>Retaria</taxon>
        <taxon>Foraminifera</taxon>
        <taxon>Monothalamids</taxon>
        <taxon>Reticulomyxidae</taxon>
        <taxon>Reticulomyxa</taxon>
    </lineage>
</organism>
<name>X6LDJ9_RETFI</name>
<comment type="caution">
    <text evidence="2">The sequence shown here is derived from an EMBL/GenBank/DDBJ whole genome shotgun (WGS) entry which is preliminary data.</text>
</comment>
<gene>
    <name evidence="2" type="ORF">RFI_37381</name>
</gene>
<dbReference type="EMBL" id="ASPP01042064">
    <property type="protein sequence ID" value="ETO00078.1"/>
    <property type="molecule type" value="Genomic_DNA"/>
</dbReference>
<dbReference type="Proteomes" id="UP000023152">
    <property type="component" value="Unassembled WGS sequence"/>
</dbReference>
<dbReference type="AlphaFoldDB" id="X6LDJ9"/>
<sequence>MNFFMVPFPSSSNLILLKMKILCRQDALLRLVRTAEAPKVKVKASATEANADIDTKIMAEAEARSFSKLLAYLSVRKDKDEDKDKDREKETKKKNESEKSKQTETERTKDKITKSNQFKEKLKLCLKDVRKEEALWKITGVEMWGQLFAHESSFIEKYDLEAYLKESMPPFHNHVPKFVKDETTP</sequence>
<keyword evidence="3" id="KW-1185">Reference proteome</keyword>
<accession>X6LDJ9</accession>
<evidence type="ECO:0000313" key="2">
    <source>
        <dbReference type="EMBL" id="ETO00078.1"/>
    </source>
</evidence>
<feature type="region of interest" description="Disordered" evidence="1">
    <location>
        <begin position="78"/>
        <end position="112"/>
    </location>
</feature>
<reference evidence="2 3" key="1">
    <citation type="journal article" date="2013" name="Curr. Biol.">
        <title>The Genome of the Foraminiferan Reticulomyxa filosa.</title>
        <authorList>
            <person name="Glockner G."/>
            <person name="Hulsmann N."/>
            <person name="Schleicher M."/>
            <person name="Noegel A.A."/>
            <person name="Eichinger L."/>
            <person name="Gallinger C."/>
            <person name="Pawlowski J."/>
            <person name="Sierra R."/>
            <person name="Euteneuer U."/>
            <person name="Pillet L."/>
            <person name="Moustafa A."/>
            <person name="Platzer M."/>
            <person name="Groth M."/>
            <person name="Szafranski K."/>
            <person name="Schliwa M."/>
        </authorList>
    </citation>
    <scope>NUCLEOTIDE SEQUENCE [LARGE SCALE GENOMIC DNA]</scope>
</reference>
<proteinExistence type="predicted"/>
<protein>
    <submittedName>
        <fullName evidence="2">Uncharacterized protein</fullName>
    </submittedName>
</protein>